<sequence length="417" mass="48463">MADNVTKNISIALYRYLCQNIVGTEDHVKQLRWINTVRDNLSSDEKITFITSGSFGEGLEMRGSDFDLMFVNKRRQVHTVKSSSLPYLGYLTMDTDDVNPGFTLLRVNNTFGLSPNLVQLNGKYYLSSALFRQEQVIIDKTLIIHGPCISDQNGLIDVASCLHCKTWVSPATKWTTRPSNQWPSHNVKQPHSLRAQSIPLTSTCSNKYQYKQYRSCLSALHHNIYHDAISGWLMLASFFYKTKQYNNALRIIMYSISKCTPEKMYRSMDLLDIHYRLLKLKTIQKKSIAQQRKIMFIDDMRFDEYSVLIPNELLMLVKNQMCTIESVPYAYFLKFLCHYHLKNGRQIEDSLRDLRLCIAEKYSIKSRHAKFSAYNLLEVAFQLISDTESAQRAFLQPLVDELLYAQQQIRNQHKLVK</sequence>
<protein>
    <recommendedName>
        <fullName evidence="3">Mab-21-like HhH/H2TH-like domain-containing protein</fullName>
    </recommendedName>
</protein>
<accession>A0A6J8EVT5</accession>
<reference evidence="1 2" key="1">
    <citation type="submission" date="2020-06" db="EMBL/GenBank/DDBJ databases">
        <authorList>
            <person name="Li R."/>
            <person name="Bekaert M."/>
        </authorList>
    </citation>
    <scope>NUCLEOTIDE SEQUENCE [LARGE SCALE GENOMIC DNA]</scope>
    <source>
        <strain evidence="2">wild</strain>
    </source>
</reference>
<evidence type="ECO:0000313" key="1">
    <source>
        <dbReference type="EMBL" id="CAC5424708.1"/>
    </source>
</evidence>
<name>A0A6J8EVT5_MYTCO</name>
<dbReference type="Proteomes" id="UP000507470">
    <property type="component" value="Unassembled WGS sequence"/>
</dbReference>
<organism evidence="1 2">
    <name type="scientific">Mytilus coruscus</name>
    <name type="common">Sea mussel</name>
    <dbReference type="NCBI Taxonomy" id="42192"/>
    <lineage>
        <taxon>Eukaryota</taxon>
        <taxon>Metazoa</taxon>
        <taxon>Spiralia</taxon>
        <taxon>Lophotrochozoa</taxon>
        <taxon>Mollusca</taxon>
        <taxon>Bivalvia</taxon>
        <taxon>Autobranchia</taxon>
        <taxon>Pteriomorphia</taxon>
        <taxon>Mytilida</taxon>
        <taxon>Mytiloidea</taxon>
        <taxon>Mytilidae</taxon>
        <taxon>Mytilinae</taxon>
        <taxon>Mytilus</taxon>
    </lineage>
</organism>
<gene>
    <name evidence="1" type="ORF">MCOR_56585</name>
</gene>
<proteinExistence type="predicted"/>
<evidence type="ECO:0000313" key="2">
    <source>
        <dbReference type="Proteomes" id="UP000507470"/>
    </source>
</evidence>
<evidence type="ECO:0008006" key="3">
    <source>
        <dbReference type="Google" id="ProtNLM"/>
    </source>
</evidence>
<dbReference type="EMBL" id="CACVKT020010052">
    <property type="protein sequence ID" value="CAC5424708.1"/>
    <property type="molecule type" value="Genomic_DNA"/>
</dbReference>
<keyword evidence="2" id="KW-1185">Reference proteome</keyword>
<dbReference type="OrthoDB" id="6112914at2759"/>
<dbReference type="AlphaFoldDB" id="A0A6J8EVT5"/>